<feature type="compositionally biased region" description="Basic residues" evidence="4">
    <location>
        <begin position="52"/>
        <end position="70"/>
    </location>
</feature>
<feature type="domain" description="Splicing factor cactin central" evidence="6">
    <location>
        <begin position="201"/>
        <end position="398"/>
    </location>
</feature>
<dbReference type="PANTHER" id="PTHR21737">
    <property type="entry name" value="POLYGLUTAMINE BINDING PROTEIN 1/MARVEL MEMBRANE-ASSOCIATING DOMAIN CONTAINING 3"/>
    <property type="match status" value="1"/>
</dbReference>
<organism evidence="7 8">
    <name type="scientific">Solanum bulbocastanum</name>
    <name type="common">Wild potato</name>
    <dbReference type="NCBI Taxonomy" id="147425"/>
    <lineage>
        <taxon>Eukaryota</taxon>
        <taxon>Viridiplantae</taxon>
        <taxon>Streptophyta</taxon>
        <taxon>Embryophyta</taxon>
        <taxon>Tracheophyta</taxon>
        <taxon>Spermatophyta</taxon>
        <taxon>Magnoliopsida</taxon>
        <taxon>eudicotyledons</taxon>
        <taxon>Gunneridae</taxon>
        <taxon>Pentapetalae</taxon>
        <taxon>asterids</taxon>
        <taxon>lamiids</taxon>
        <taxon>Solanales</taxon>
        <taxon>Solanaceae</taxon>
        <taxon>Solanoideae</taxon>
        <taxon>Solaneae</taxon>
        <taxon>Solanum</taxon>
    </lineage>
</organism>
<evidence type="ECO:0000259" key="6">
    <source>
        <dbReference type="Pfam" id="PF10312"/>
    </source>
</evidence>
<feature type="region of interest" description="Disordered" evidence="4">
    <location>
        <begin position="405"/>
        <end position="486"/>
    </location>
</feature>
<evidence type="ECO:0000313" key="7">
    <source>
        <dbReference type="EMBL" id="KAK6778546.1"/>
    </source>
</evidence>
<feature type="domain" description="Splicing factor Cactin C-terminal" evidence="5">
    <location>
        <begin position="552"/>
        <end position="676"/>
    </location>
</feature>
<protein>
    <recommendedName>
        <fullName evidence="2">Splicing factor Cactin</fullName>
    </recommendedName>
</protein>
<dbReference type="Proteomes" id="UP001371456">
    <property type="component" value="Unassembled WGS sequence"/>
</dbReference>
<feature type="coiled-coil region" evidence="3">
    <location>
        <begin position="165"/>
        <end position="209"/>
    </location>
</feature>
<feature type="region of interest" description="Disordered" evidence="4">
    <location>
        <begin position="1"/>
        <end position="91"/>
    </location>
</feature>
<sequence>MGSSGKRSNKGKTTSKSGRRRRRSSDDTASDSDSMSHTESESESDSSPPSSSHRRSSSSRSKSRGHSSRSRNHDYADEESSDDERKKKKKKITEEEIALYMAKKAQKKAAKVAKKLKTQNVSGYSNDSNPFGDSNLNENFVWRKKIERDVTRGVPLDSFSMKAEKQRQKERMAEIEKVKKRREERAIEKAQREEELQMLARERARAEFQDWEKKEEEFHFDQSKVRTEIRLRQGRVKPIDVLIKQLEPSGDFDVEIDEPYVVFKGLAIKEMEELQEDIKLHIDLDRETPLHIQYWEALLVVCNWELAEARRREAMDKARVRGEELPPELLAEERGLHSSIETDVKSLLEGKGYGELEALQSQIESQMRSGTAKVVEYWEAVLKRLQIYKAKACLREIHSKMLREHLEKPGESRDVEVEETSRTDEEDTDHEQNDVRAMSPEPIFNEVVKEKEEEEEEEEEEDDEEAGSYSPVLMHGDDKEEAVDPEEDRAILERKRLAVLEERRAQDKILPPTPAEDNFEKKAFKTMGAMEEGDVVFGSNDEINLDSQVYWWHDKYRPRKPKYFNRVHTGYEWNKYNQTHYDHDNPPPKIVQGYKFNIFYPDLVDKARAPTYVIEKDGDSADTCIIKFHAGPPYEDIAFRIVNREWEYSHKKGFKCIFDRGILHLYFNFKRHRYRR</sequence>
<comment type="similarity">
    <text evidence="1">Belongs to the CACTIN family.</text>
</comment>
<keyword evidence="3" id="KW-0175">Coiled coil</keyword>
<evidence type="ECO:0000256" key="4">
    <source>
        <dbReference type="SAM" id="MobiDB-lite"/>
    </source>
</evidence>
<dbReference type="PANTHER" id="PTHR21737:SF4">
    <property type="entry name" value="SPLICING FACTOR CACTIN"/>
    <property type="match status" value="1"/>
</dbReference>
<dbReference type="AlphaFoldDB" id="A0AAN8T4R5"/>
<evidence type="ECO:0000256" key="1">
    <source>
        <dbReference type="ARBA" id="ARBA00006895"/>
    </source>
</evidence>
<evidence type="ECO:0000313" key="8">
    <source>
        <dbReference type="Proteomes" id="UP001371456"/>
    </source>
</evidence>
<feature type="compositionally biased region" description="Basic and acidic residues" evidence="4">
    <location>
        <begin position="405"/>
        <end position="423"/>
    </location>
</feature>
<accession>A0AAN8T4R5</accession>
<dbReference type="EMBL" id="JBANQN010000010">
    <property type="protein sequence ID" value="KAK6778546.1"/>
    <property type="molecule type" value="Genomic_DNA"/>
</dbReference>
<dbReference type="InterPro" id="IPR018816">
    <property type="entry name" value="Cactin_central"/>
</dbReference>
<dbReference type="SMART" id="SM01050">
    <property type="entry name" value="CactinC_cactus"/>
    <property type="match status" value="1"/>
</dbReference>
<evidence type="ECO:0000256" key="2">
    <source>
        <dbReference type="ARBA" id="ARBA00034534"/>
    </source>
</evidence>
<keyword evidence="8" id="KW-1185">Reference proteome</keyword>
<comment type="caution">
    <text evidence="7">The sequence shown here is derived from an EMBL/GenBank/DDBJ whole genome shotgun (WGS) entry which is preliminary data.</text>
</comment>
<dbReference type="Pfam" id="PF09732">
    <property type="entry name" value="CactinC_cactus"/>
    <property type="match status" value="1"/>
</dbReference>
<proteinExistence type="inferred from homology"/>
<reference evidence="7 8" key="1">
    <citation type="submission" date="2024-02" db="EMBL/GenBank/DDBJ databases">
        <title>de novo genome assembly of Solanum bulbocastanum strain 11H21.</title>
        <authorList>
            <person name="Hosaka A.J."/>
        </authorList>
    </citation>
    <scope>NUCLEOTIDE SEQUENCE [LARGE SCALE GENOMIC DNA]</scope>
    <source>
        <tissue evidence="7">Young leaves</tissue>
    </source>
</reference>
<gene>
    <name evidence="7" type="ORF">RDI58_025264</name>
</gene>
<feature type="compositionally biased region" description="Acidic residues" evidence="4">
    <location>
        <begin position="452"/>
        <end position="466"/>
    </location>
</feature>
<dbReference type="GO" id="GO:0045292">
    <property type="term" value="P:mRNA cis splicing, via spliceosome"/>
    <property type="evidence" value="ECO:0007669"/>
    <property type="project" value="TreeGrafter"/>
</dbReference>
<evidence type="ECO:0000256" key="3">
    <source>
        <dbReference type="SAM" id="Coils"/>
    </source>
</evidence>
<dbReference type="Pfam" id="PF10312">
    <property type="entry name" value="Cactin_mid"/>
    <property type="match status" value="1"/>
</dbReference>
<dbReference type="GO" id="GO:0005681">
    <property type="term" value="C:spliceosomal complex"/>
    <property type="evidence" value="ECO:0007669"/>
    <property type="project" value="TreeGrafter"/>
</dbReference>
<name>A0AAN8T4R5_SOLBU</name>
<dbReference type="GO" id="GO:0005737">
    <property type="term" value="C:cytoplasm"/>
    <property type="evidence" value="ECO:0007669"/>
    <property type="project" value="TreeGrafter"/>
</dbReference>
<evidence type="ECO:0000259" key="5">
    <source>
        <dbReference type="Pfam" id="PF09732"/>
    </source>
</evidence>
<dbReference type="InterPro" id="IPR019134">
    <property type="entry name" value="Cactin_C"/>
</dbReference>